<evidence type="ECO:0000256" key="2">
    <source>
        <dbReference type="SAM" id="Phobius"/>
    </source>
</evidence>
<keyword evidence="2" id="KW-0472">Membrane</keyword>
<dbReference type="RefSeq" id="WP_093376621.1">
    <property type="nucleotide sequence ID" value="NZ_BNAN01000002.1"/>
</dbReference>
<organism evidence="3 4">
    <name type="scientific">Flavimobilis marinus</name>
    <dbReference type="NCBI Taxonomy" id="285351"/>
    <lineage>
        <taxon>Bacteria</taxon>
        <taxon>Bacillati</taxon>
        <taxon>Actinomycetota</taxon>
        <taxon>Actinomycetes</taxon>
        <taxon>Micrococcales</taxon>
        <taxon>Jonesiaceae</taxon>
        <taxon>Flavimobilis</taxon>
    </lineage>
</organism>
<evidence type="ECO:0000313" key="4">
    <source>
        <dbReference type="Proteomes" id="UP000198520"/>
    </source>
</evidence>
<feature type="region of interest" description="Disordered" evidence="1">
    <location>
        <begin position="1"/>
        <end position="117"/>
    </location>
</feature>
<feature type="compositionally biased region" description="Basic and acidic residues" evidence="1">
    <location>
        <begin position="94"/>
        <end position="112"/>
    </location>
</feature>
<evidence type="ECO:0000256" key="1">
    <source>
        <dbReference type="SAM" id="MobiDB-lite"/>
    </source>
</evidence>
<feature type="compositionally biased region" description="Basic and acidic residues" evidence="1">
    <location>
        <begin position="15"/>
        <end position="26"/>
    </location>
</feature>
<evidence type="ECO:0000313" key="3">
    <source>
        <dbReference type="EMBL" id="SFF07414.1"/>
    </source>
</evidence>
<proteinExistence type="predicted"/>
<reference evidence="4" key="1">
    <citation type="submission" date="2016-10" db="EMBL/GenBank/DDBJ databases">
        <authorList>
            <person name="Varghese N."/>
            <person name="Submissions S."/>
        </authorList>
    </citation>
    <scope>NUCLEOTIDE SEQUENCE [LARGE SCALE GENOMIC DNA]</scope>
    <source>
        <strain evidence="4">DSM 19083</strain>
    </source>
</reference>
<keyword evidence="2" id="KW-0812">Transmembrane</keyword>
<dbReference type="EMBL" id="FONZ01000002">
    <property type="protein sequence ID" value="SFF07414.1"/>
    <property type="molecule type" value="Genomic_DNA"/>
</dbReference>
<dbReference type="AlphaFoldDB" id="A0A1I2FPK5"/>
<gene>
    <name evidence="3" type="ORF">SAMN04488035_1451</name>
</gene>
<keyword evidence="2" id="KW-1133">Transmembrane helix</keyword>
<dbReference type="OrthoDB" id="5147993at2"/>
<name>A0A1I2FPK5_9MICO</name>
<sequence>MANPDADAGPPEPDLPDRGSPGHDPHPAAGTEGEPTAPAAPAPGTATDAAFAEIVAGLADLGQPPRRGAPAPDEPGSAMPFAVAPWVRSSGPRDAPRPSDDVGDDVASHFEPPEPAPVLGRDPLLTLGWGVVVLVPLGIIASLVLRLSVPPVVLQVAGAVAVLALVLLWWRMPSHRDDDDQGAVV</sequence>
<feature type="transmembrane region" description="Helical" evidence="2">
    <location>
        <begin position="124"/>
        <end position="146"/>
    </location>
</feature>
<dbReference type="Proteomes" id="UP000198520">
    <property type="component" value="Unassembled WGS sequence"/>
</dbReference>
<protein>
    <submittedName>
        <fullName evidence="3">Uncharacterized protein</fullName>
    </submittedName>
</protein>
<accession>A0A1I2FPK5</accession>
<keyword evidence="4" id="KW-1185">Reference proteome</keyword>
<feature type="transmembrane region" description="Helical" evidence="2">
    <location>
        <begin position="152"/>
        <end position="170"/>
    </location>
</feature>
<dbReference type="STRING" id="285351.SAMN04488035_1451"/>
<feature type="compositionally biased region" description="Low complexity" evidence="1">
    <location>
        <begin position="27"/>
        <end position="53"/>
    </location>
</feature>